<dbReference type="PANTHER" id="PTHR30283:SF4">
    <property type="entry name" value="PEROXIDE STRESS RESISTANCE PROTEIN YAAA"/>
    <property type="match status" value="1"/>
</dbReference>
<comment type="similarity">
    <text evidence="1">Belongs to the UPF0246 family.</text>
</comment>
<dbReference type="HAMAP" id="MF_00652">
    <property type="entry name" value="UPF0246"/>
    <property type="match status" value="1"/>
</dbReference>
<dbReference type="EMBL" id="JYGN01000007">
    <property type="protein sequence ID" value="KJQ63453.1"/>
    <property type="molecule type" value="Genomic_DNA"/>
</dbReference>
<proteinExistence type="inferred from homology"/>
<dbReference type="Pfam" id="PF03883">
    <property type="entry name" value="H2O2_YaaD"/>
    <property type="match status" value="1"/>
</dbReference>
<evidence type="ECO:0000256" key="1">
    <source>
        <dbReference type="HAMAP-Rule" id="MF_00652"/>
    </source>
</evidence>
<dbReference type="RefSeq" id="WP_045635254.1">
    <property type="nucleotide sequence ID" value="NZ_CP012648.1"/>
</dbReference>
<gene>
    <name evidence="2" type="ORF">TZ88_01980</name>
</gene>
<dbReference type="GO" id="GO:0033194">
    <property type="term" value="P:response to hydroperoxide"/>
    <property type="evidence" value="ECO:0007669"/>
    <property type="project" value="TreeGrafter"/>
</dbReference>
<evidence type="ECO:0000313" key="2">
    <source>
        <dbReference type="EMBL" id="KJQ63453.1"/>
    </source>
</evidence>
<dbReference type="PANTHER" id="PTHR30283">
    <property type="entry name" value="PEROXIDE STRESS RESPONSE PROTEIN YAAA"/>
    <property type="match status" value="1"/>
</dbReference>
<organism evidence="2 3">
    <name type="scientific">Streptococcus gordonii</name>
    <dbReference type="NCBI Taxonomy" id="1302"/>
    <lineage>
        <taxon>Bacteria</taxon>
        <taxon>Bacillati</taxon>
        <taxon>Bacillota</taxon>
        <taxon>Bacilli</taxon>
        <taxon>Lactobacillales</taxon>
        <taxon>Streptococcaceae</taxon>
        <taxon>Streptococcus</taxon>
    </lineage>
</organism>
<dbReference type="NCBIfam" id="NF002543">
    <property type="entry name" value="PRK02101.1-4"/>
    <property type="match status" value="1"/>
</dbReference>
<reference evidence="2 3" key="1">
    <citation type="submission" date="2015-02" db="EMBL/GenBank/DDBJ databases">
        <title>Evolution of amylase-binding proteins of oral streptococcal species.</title>
        <authorList>
            <person name="Haase E.M."/>
        </authorList>
    </citation>
    <scope>NUCLEOTIDE SEQUENCE [LARGE SCALE GENOMIC DNA]</scope>
    <source>
        <strain evidence="3">UB10712</strain>
    </source>
</reference>
<accession>A0AB34S9S3</accession>
<sequence length="244" mass="28476">MKILIPTAKELNTQVAQIEPESLSEKTKLIIQALSQYSVTDLAQLYQIRLEKADEEYQRIQELQNETAPTYPALYLFDGLMYRNIKRKDLSKEEERYIRNHLLITSSLYGVIPALAPIAPHRLDFMTKLNVEKQSLKKLWTETYGQAVADQEILLSLLSSEFEDVFPKEVRDKMIRFKFMEEKDGKRKIHSTISKKARGQFLSYLIENHVTKLSDIKQSSFSGFKFQENLSQEREFVFVKKVDG</sequence>
<dbReference type="InterPro" id="IPR005583">
    <property type="entry name" value="YaaA"/>
</dbReference>
<comment type="caution">
    <text evidence="2">The sequence shown here is derived from an EMBL/GenBank/DDBJ whole genome shotgun (WGS) entry which is preliminary data.</text>
</comment>
<protein>
    <recommendedName>
        <fullName evidence="1">UPF0246 protein TZ88_01980</fullName>
    </recommendedName>
</protein>
<dbReference type="AlphaFoldDB" id="A0AB34S9S3"/>
<dbReference type="Proteomes" id="UP000033375">
    <property type="component" value="Unassembled WGS sequence"/>
</dbReference>
<name>A0AB34S9S3_STRGN</name>
<dbReference type="GO" id="GO:0005829">
    <property type="term" value="C:cytosol"/>
    <property type="evidence" value="ECO:0007669"/>
    <property type="project" value="TreeGrafter"/>
</dbReference>
<evidence type="ECO:0000313" key="3">
    <source>
        <dbReference type="Proteomes" id="UP000033375"/>
    </source>
</evidence>